<dbReference type="PANTHER" id="PTHR37784:SF2">
    <property type="entry name" value="HIGH-OSMOLARITY-INDUCED TRANSCRIPTION PROTEIN 1"/>
    <property type="match status" value="1"/>
</dbReference>
<proteinExistence type="predicted"/>
<evidence type="ECO:0000313" key="5">
    <source>
        <dbReference type="Proteomes" id="UP000078340"/>
    </source>
</evidence>
<dbReference type="InterPro" id="IPR038279">
    <property type="entry name" value="Ndc10_dom2_sf"/>
</dbReference>
<dbReference type="Gene3D" id="1.10.443.20">
    <property type="entry name" value="Centromere DNA-binding protein complex CBF3 subunit, domain 2"/>
    <property type="match status" value="1"/>
</dbReference>
<dbReference type="InterPro" id="IPR010998">
    <property type="entry name" value="Integrase_recombinase_N"/>
</dbReference>
<dbReference type="GO" id="GO:0000981">
    <property type="term" value="F:DNA-binding transcription factor activity, RNA polymerase II-specific"/>
    <property type="evidence" value="ECO:0007669"/>
    <property type="project" value="TreeGrafter"/>
</dbReference>
<evidence type="ECO:0000313" key="4">
    <source>
        <dbReference type="EMBL" id="OAQ58285.1"/>
    </source>
</evidence>
<name>A0A179EYK6_PURLI</name>
<organism evidence="4 5">
    <name type="scientific">Purpureocillium lilacinum</name>
    <name type="common">Paecilomyces lilacinus</name>
    <dbReference type="NCBI Taxonomy" id="33203"/>
    <lineage>
        <taxon>Eukaryota</taxon>
        <taxon>Fungi</taxon>
        <taxon>Dikarya</taxon>
        <taxon>Ascomycota</taxon>
        <taxon>Pezizomycotina</taxon>
        <taxon>Sordariomycetes</taxon>
        <taxon>Hypocreomycetidae</taxon>
        <taxon>Hypocreales</taxon>
        <taxon>Ophiocordycipitaceae</taxon>
        <taxon>Purpureocillium</taxon>
    </lineage>
</organism>
<evidence type="ECO:0000259" key="2">
    <source>
        <dbReference type="Pfam" id="PF12550"/>
    </source>
</evidence>
<protein>
    <submittedName>
        <fullName evidence="4">Short-chain dehydrogenase</fullName>
    </submittedName>
</protein>
<dbReference type="AlphaFoldDB" id="A0A179EYK6"/>
<dbReference type="GO" id="GO:0000978">
    <property type="term" value="F:RNA polymerase II cis-regulatory region sequence-specific DNA binding"/>
    <property type="evidence" value="ECO:0007669"/>
    <property type="project" value="TreeGrafter"/>
</dbReference>
<dbReference type="InterPro" id="IPR011010">
    <property type="entry name" value="DNA_brk_join_enz"/>
</dbReference>
<dbReference type="OMA" id="GTSTECH"/>
<dbReference type="Pfam" id="PF12550">
    <property type="entry name" value="GCR1_C"/>
    <property type="match status" value="1"/>
</dbReference>
<dbReference type="STRING" id="33203.A0A179EYK6"/>
<comment type="caution">
    <text evidence="4">The sequence shown here is derived from an EMBL/GenBank/DDBJ whole genome shotgun (WGS) entry which is preliminary data.</text>
</comment>
<dbReference type="Proteomes" id="UP000078340">
    <property type="component" value="Unassembled WGS sequence"/>
</dbReference>
<evidence type="ECO:0000256" key="1">
    <source>
        <dbReference type="ARBA" id="ARBA00023125"/>
    </source>
</evidence>
<dbReference type="GO" id="GO:0060963">
    <property type="term" value="P:positive regulation of ribosomal protein gene transcription by RNA polymerase II"/>
    <property type="evidence" value="ECO:0007669"/>
    <property type="project" value="TreeGrafter"/>
</dbReference>
<feature type="domain" description="Transcription activator GCR1-like" evidence="2">
    <location>
        <begin position="608"/>
        <end position="685"/>
    </location>
</feature>
<dbReference type="PANTHER" id="PTHR37784">
    <property type="entry name" value="PROTEIN MSN1"/>
    <property type="match status" value="1"/>
</dbReference>
<dbReference type="Gene3D" id="1.10.150.130">
    <property type="match status" value="1"/>
</dbReference>
<dbReference type="Pfam" id="PF16787">
    <property type="entry name" value="NDC10_II"/>
    <property type="match status" value="1"/>
</dbReference>
<dbReference type="InterPro" id="IPR031872">
    <property type="entry name" value="NDC10_II"/>
</dbReference>
<dbReference type="InterPro" id="IPR022210">
    <property type="entry name" value="TF_GCR1-like"/>
</dbReference>
<sequence length="715" mass="80700">MRVAQRMRQNAMNEAELRANAQTILSTIHQSRPKTTTSAYGPKQEEFDQFCQRKQYSDGATVTEEKLLLFLVDEVAGRPLKVRSRKAAADTPQDETRLAWRSVRTYVAAITDLYRTQKALGMNTHPSPREDNVREYLKSLQRRDAQRDKENYADKGRDTLLDGYSESEFERGCPELWVHSGTSTECHFRTLVDLLFGHYLLTRGGDRRAAEISDLFTFEFAGEGSTHCMPLIFTTRAGKQNQHGRLETAGAYRNRNPLICILGGLSFYLLCRWDLGSEPFPDFSRRSAWYDIRLIKGNGTDRMAAFSYNSQRDWVVKAFAYAGVTSQKKTHVGRSSGARTAELKGISEDQIRRAGRWNQEQMVGCYLNSLPRKFMRTMAGHPPQIGCFEIRRAGVTPPEVLLSMIWPELDRWRGRFGPGTEQENDLAAMGSTNLLFYLREVVLQDSVILMKKYPGSPVWNHPVFRHPAYAPFAQQLSDFILEEERPSQLAVLIQAMPVLADYLQSVDARNEARTSQLRTELTEQLRATEERLAEAQSSLFSSGFNLQLAAATPTPATTAAVAVDAVGQVGPGDGSRSVSTQSSIIDSRATSPRAADTIIVKPEPPPQYQMCRAVKTVEALWSEWTDGLRGGPAVADLNSRWGSRWRAGRQNELQWYSLRLEVIREIRKIAKAHRCSEEAAMHMVNLQQQQSGCSLDLFCKQLRANRKAQIGRSKK</sequence>
<dbReference type="InterPro" id="IPR052146">
    <property type="entry name" value="HOT1"/>
</dbReference>
<evidence type="ECO:0000259" key="3">
    <source>
        <dbReference type="Pfam" id="PF16787"/>
    </source>
</evidence>
<keyword evidence="1" id="KW-0238">DNA-binding</keyword>
<dbReference type="EMBL" id="LSBI01000066">
    <property type="protein sequence ID" value="OAQ58285.1"/>
    <property type="molecule type" value="Genomic_DNA"/>
</dbReference>
<feature type="domain" description="Ndc10" evidence="3">
    <location>
        <begin position="117"/>
        <end position="469"/>
    </location>
</feature>
<gene>
    <name evidence="4" type="ORF">VFPFJ_11663</name>
</gene>
<accession>A0A179EYK6</accession>
<reference evidence="4 5" key="1">
    <citation type="submission" date="2016-02" db="EMBL/GenBank/DDBJ databases">
        <title>Biosynthesis of antibiotic leucinostatins and their inhibition on Phytophthora in bio-control Purpureocillium lilacinum.</title>
        <authorList>
            <person name="Wang G."/>
            <person name="Liu Z."/>
            <person name="Lin R."/>
            <person name="Li E."/>
            <person name="Mao Z."/>
            <person name="Ling J."/>
            <person name="Yin W."/>
            <person name="Xie B."/>
        </authorList>
    </citation>
    <scope>NUCLEOTIDE SEQUENCE [LARGE SCALE GENOMIC DNA]</scope>
    <source>
        <strain evidence="4">PLFJ-1</strain>
    </source>
</reference>
<dbReference type="SUPFAM" id="SSF56349">
    <property type="entry name" value="DNA breaking-rejoining enzymes"/>
    <property type="match status" value="1"/>
</dbReference>